<feature type="chain" id="PRO_5022843041" evidence="1">
    <location>
        <begin position="27"/>
        <end position="172"/>
    </location>
</feature>
<dbReference type="AlphaFoldDB" id="A0A5C1NFC7"/>
<feature type="signal peptide" evidence="1">
    <location>
        <begin position="1"/>
        <end position="26"/>
    </location>
</feature>
<gene>
    <name evidence="2" type="ORF">E4T21_01510</name>
</gene>
<sequence>MTRRTLTWTGLAVASAMSLTGCVTTASPQHVAALFNCAELKQAVASADNGFDDIKGQFRETRLTRSWNTDVQAFHEACVITSAQRPDHYECFGRIDIKDPGSALAIASEELGQCLGSDWKASMSAERAMYRSQGTDTVVTLETFINDRHHRVGTLGVFQKEADALPSGQQGI</sequence>
<dbReference type="RefSeq" id="WP_149282898.1">
    <property type="nucleotide sequence ID" value="NZ_CP038437.2"/>
</dbReference>
<dbReference type="KEGG" id="hbh:E4T21_01510"/>
<accession>A0A5C1NFC7</accession>
<dbReference type="OrthoDB" id="6193840at2"/>
<dbReference type="PROSITE" id="PS51257">
    <property type="entry name" value="PROKAR_LIPOPROTEIN"/>
    <property type="match status" value="1"/>
</dbReference>
<organism evidence="2 3">
    <name type="scientific">Halomonas binhaiensis</name>
    <dbReference type="NCBI Taxonomy" id="2562282"/>
    <lineage>
        <taxon>Bacteria</taxon>
        <taxon>Pseudomonadati</taxon>
        <taxon>Pseudomonadota</taxon>
        <taxon>Gammaproteobacteria</taxon>
        <taxon>Oceanospirillales</taxon>
        <taxon>Halomonadaceae</taxon>
        <taxon>Halomonas</taxon>
    </lineage>
</organism>
<protein>
    <submittedName>
        <fullName evidence="2">Uncharacterized protein</fullName>
    </submittedName>
</protein>
<evidence type="ECO:0000313" key="3">
    <source>
        <dbReference type="Proteomes" id="UP000324285"/>
    </source>
</evidence>
<dbReference type="EMBL" id="CP038437">
    <property type="protein sequence ID" value="QEM80379.1"/>
    <property type="molecule type" value="Genomic_DNA"/>
</dbReference>
<proteinExistence type="predicted"/>
<evidence type="ECO:0000256" key="1">
    <source>
        <dbReference type="SAM" id="SignalP"/>
    </source>
</evidence>
<name>A0A5C1NFC7_9GAMM</name>
<evidence type="ECO:0000313" key="2">
    <source>
        <dbReference type="EMBL" id="QEM80379.1"/>
    </source>
</evidence>
<keyword evidence="3" id="KW-1185">Reference proteome</keyword>
<dbReference type="Proteomes" id="UP000324285">
    <property type="component" value="Chromosome"/>
</dbReference>
<keyword evidence="1" id="KW-0732">Signal</keyword>
<reference evidence="2" key="1">
    <citation type="submission" date="2021-02" db="EMBL/GenBank/DDBJ databases">
        <title>Strain Y2R2, a novel species of the genus Halomonas.</title>
        <authorList>
            <person name="Huang H."/>
        </authorList>
    </citation>
    <scope>NUCLEOTIDE SEQUENCE</scope>
    <source>
        <strain evidence="2">Y2R2</strain>
    </source>
</reference>